<dbReference type="Pfam" id="PF13746">
    <property type="entry name" value="Fer4_18"/>
    <property type="match status" value="1"/>
</dbReference>
<evidence type="ECO:0000256" key="7">
    <source>
        <dbReference type="SAM" id="Phobius"/>
    </source>
</evidence>
<dbReference type="InterPro" id="IPR032879">
    <property type="entry name" value="FixG_C"/>
</dbReference>
<keyword evidence="5" id="KW-0408">Iron</keyword>
<dbReference type="Proteomes" id="UP000075606">
    <property type="component" value="Unassembled WGS sequence"/>
</dbReference>
<dbReference type="EMBL" id="LRPC01000012">
    <property type="protein sequence ID" value="KYG75866.1"/>
    <property type="molecule type" value="Genomic_DNA"/>
</dbReference>
<keyword evidence="2" id="KW-0004">4Fe-4S</keyword>
<evidence type="ECO:0000256" key="6">
    <source>
        <dbReference type="ARBA" id="ARBA00023014"/>
    </source>
</evidence>
<organism evidence="9 10">
    <name type="scientific">Roseivirga spongicola</name>
    <dbReference type="NCBI Taxonomy" id="333140"/>
    <lineage>
        <taxon>Bacteria</taxon>
        <taxon>Pseudomonadati</taxon>
        <taxon>Bacteroidota</taxon>
        <taxon>Cytophagia</taxon>
        <taxon>Cytophagales</taxon>
        <taxon>Roseivirgaceae</taxon>
        <taxon>Roseivirga</taxon>
    </lineage>
</organism>
<keyword evidence="3" id="KW-0479">Metal-binding</keyword>
<keyword evidence="1" id="KW-0813">Transport</keyword>
<dbReference type="NCBIfam" id="TIGR02745">
    <property type="entry name" value="ccoG_rdxA_fixG"/>
    <property type="match status" value="1"/>
</dbReference>
<keyword evidence="7" id="KW-0812">Transmembrane</keyword>
<evidence type="ECO:0000256" key="1">
    <source>
        <dbReference type="ARBA" id="ARBA00022448"/>
    </source>
</evidence>
<dbReference type="RefSeq" id="WP_068219907.1">
    <property type="nucleotide sequence ID" value="NZ_CP139724.1"/>
</dbReference>
<dbReference type="InterPro" id="IPR013783">
    <property type="entry name" value="Ig-like_fold"/>
</dbReference>
<name>A0A150XB02_9BACT</name>
<dbReference type="PANTHER" id="PTHR30176">
    <property type="entry name" value="FERREDOXIN-TYPE PROTEIN NAPH"/>
    <property type="match status" value="1"/>
</dbReference>
<keyword evidence="10" id="KW-1185">Reference proteome</keyword>
<reference evidence="9 10" key="1">
    <citation type="submission" date="2016-01" db="EMBL/GenBank/DDBJ databases">
        <title>Genome sequencing of Roseivirga spongicola UST030701-084.</title>
        <authorList>
            <person name="Selvaratnam C."/>
            <person name="Thevarajoo S."/>
            <person name="Goh K.M."/>
            <person name="Ee R."/>
            <person name="Chan K.-G."/>
            <person name="Chong C.S."/>
        </authorList>
    </citation>
    <scope>NUCLEOTIDE SEQUENCE [LARGE SCALE GENOMIC DNA]</scope>
    <source>
        <strain evidence="9 10">UST030701-084</strain>
    </source>
</reference>
<dbReference type="Gene3D" id="3.30.70.20">
    <property type="match status" value="1"/>
</dbReference>
<dbReference type="GO" id="GO:0005886">
    <property type="term" value="C:plasma membrane"/>
    <property type="evidence" value="ECO:0007669"/>
    <property type="project" value="TreeGrafter"/>
</dbReference>
<dbReference type="GO" id="GO:0051539">
    <property type="term" value="F:4 iron, 4 sulfur cluster binding"/>
    <property type="evidence" value="ECO:0007669"/>
    <property type="project" value="UniProtKB-KW"/>
</dbReference>
<feature type="transmembrane region" description="Helical" evidence="7">
    <location>
        <begin position="167"/>
        <end position="186"/>
    </location>
</feature>
<dbReference type="InterPro" id="IPR014116">
    <property type="entry name" value="Cyt_c_oxidase_cbb3_FixG"/>
</dbReference>
<dbReference type="Pfam" id="PF12801">
    <property type="entry name" value="Fer4_5"/>
    <property type="match status" value="1"/>
</dbReference>
<accession>A0A150XB02</accession>
<feature type="transmembrane region" description="Helical" evidence="7">
    <location>
        <begin position="46"/>
        <end position="71"/>
    </location>
</feature>
<dbReference type="AlphaFoldDB" id="A0A150XB02"/>
<evidence type="ECO:0000256" key="3">
    <source>
        <dbReference type="ARBA" id="ARBA00022723"/>
    </source>
</evidence>
<evidence type="ECO:0000259" key="8">
    <source>
        <dbReference type="PROSITE" id="PS51379"/>
    </source>
</evidence>
<evidence type="ECO:0000313" key="10">
    <source>
        <dbReference type="Proteomes" id="UP000075606"/>
    </source>
</evidence>
<dbReference type="GO" id="GO:0046872">
    <property type="term" value="F:metal ion binding"/>
    <property type="evidence" value="ECO:0007669"/>
    <property type="project" value="UniProtKB-KW"/>
</dbReference>
<gene>
    <name evidence="9" type="ORF">AWW68_08540</name>
</gene>
<proteinExistence type="predicted"/>
<sequence>MEQDKIKDLYNYDEQYRDTIATVDEKGKRVWIYPKKPKGRYHNKRIVVSIVLLAILFAGPFIKIGGEPFLLLNIFERKFSILGAVFWPQDFFILALMAISFFVFIILFTVVFGRVWCGWACPQTLFMEMVFRKIEYWIDGDTGQQRKLKKMPWNAEKIRKRLLKHSIFALIAILIGHTVMAYLIGIEQVKEIVSQPPSENLAGFIGLIAFSAIFYGVFAFLREQACVAICPYGRLQGVLLVKDSMAVMYDWLRGEPRGRMKRNEDRNTKGDCIDCKLCVHVCPTGIDIRNGTQLECVNCTACIDACDDVMTKIGKPTGLIRPTSYSAIAEGRKKLFTPRVAGYTGVLVVLMTLLTIFVSGRSDVEATVLRMPGMMYQKVEGGMIQNIYNIQFLNKTAEDIQLDVSLIGVDGTIESVGEGATILPAKSKVDRVFIIKLPEADLTETKTKIELELRSGEQIIDNITTNFLGPVKF</sequence>
<dbReference type="PROSITE" id="PS00198">
    <property type="entry name" value="4FE4S_FER_1"/>
    <property type="match status" value="1"/>
</dbReference>
<evidence type="ECO:0000256" key="5">
    <source>
        <dbReference type="ARBA" id="ARBA00023004"/>
    </source>
</evidence>
<evidence type="ECO:0000256" key="4">
    <source>
        <dbReference type="ARBA" id="ARBA00022982"/>
    </source>
</evidence>
<keyword evidence="7" id="KW-1133">Transmembrane helix</keyword>
<feature type="transmembrane region" description="Helical" evidence="7">
    <location>
        <begin position="340"/>
        <end position="360"/>
    </location>
</feature>
<dbReference type="InterPro" id="IPR017900">
    <property type="entry name" value="4Fe4S_Fe_S_CS"/>
</dbReference>
<feature type="domain" description="4Fe-4S ferredoxin-type" evidence="8">
    <location>
        <begin position="258"/>
        <end position="291"/>
    </location>
</feature>
<keyword evidence="4" id="KW-0249">Electron transport</keyword>
<dbReference type="Pfam" id="PF11614">
    <property type="entry name" value="FixG_C"/>
    <property type="match status" value="1"/>
</dbReference>
<feature type="transmembrane region" description="Helical" evidence="7">
    <location>
        <begin position="201"/>
        <end position="221"/>
    </location>
</feature>
<evidence type="ECO:0000256" key="2">
    <source>
        <dbReference type="ARBA" id="ARBA00022485"/>
    </source>
</evidence>
<dbReference type="Gene3D" id="2.60.40.10">
    <property type="entry name" value="Immunoglobulins"/>
    <property type="match status" value="1"/>
</dbReference>
<dbReference type="PANTHER" id="PTHR30176:SF3">
    <property type="entry name" value="FERREDOXIN-TYPE PROTEIN NAPH"/>
    <property type="match status" value="1"/>
</dbReference>
<feature type="transmembrane region" description="Helical" evidence="7">
    <location>
        <begin position="91"/>
        <end position="117"/>
    </location>
</feature>
<dbReference type="InterPro" id="IPR017896">
    <property type="entry name" value="4Fe4S_Fe-S-bd"/>
</dbReference>
<dbReference type="STRING" id="333140.AWW68_08540"/>
<protein>
    <submittedName>
        <fullName evidence="9">Cytochrome c oxidase accessory protein CcoG</fullName>
    </submittedName>
</protein>
<keyword evidence="7" id="KW-0472">Membrane</keyword>
<dbReference type="SUPFAM" id="SSF54862">
    <property type="entry name" value="4Fe-4S ferredoxins"/>
    <property type="match status" value="1"/>
</dbReference>
<evidence type="ECO:0000313" key="9">
    <source>
        <dbReference type="EMBL" id="KYG75866.1"/>
    </source>
</evidence>
<keyword evidence="6" id="KW-0411">Iron-sulfur</keyword>
<dbReference type="PROSITE" id="PS51379">
    <property type="entry name" value="4FE4S_FER_2"/>
    <property type="match status" value="1"/>
</dbReference>
<dbReference type="InterPro" id="IPR051684">
    <property type="entry name" value="Electron_Trans/Redox"/>
</dbReference>
<comment type="caution">
    <text evidence="9">The sequence shown here is derived from an EMBL/GenBank/DDBJ whole genome shotgun (WGS) entry which is preliminary data.</text>
</comment>
<dbReference type="OrthoDB" id="9811700at2"/>